<reference evidence="10 11" key="1">
    <citation type="submission" date="2024-09" db="EMBL/GenBank/DDBJ databases">
        <authorList>
            <person name="Sun Q."/>
            <person name="Mori K."/>
        </authorList>
    </citation>
    <scope>NUCLEOTIDE SEQUENCE [LARGE SCALE GENOMIC DNA]</scope>
    <source>
        <strain evidence="10 11">NCAIM B.02529</strain>
    </source>
</reference>
<dbReference type="Pfam" id="PF00015">
    <property type="entry name" value="MCPsignal"/>
    <property type="match status" value="1"/>
</dbReference>
<accession>A0ABV6LSB7</accession>
<keyword evidence="4 6" id="KW-0807">Transducer</keyword>
<comment type="subcellular location">
    <subcellularLocation>
        <location evidence="1">Cell membrane</location>
    </subcellularLocation>
</comment>
<evidence type="ECO:0000256" key="2">
    <source>
        <dbReference type="ARBA" id="ARBA00022475"/>
    </source>
</evidence>
<dbReference type="RefSeq" id="WP_377350242.1">
    <property type="nucleotide sequence ID" value="NZ_JBHLTP010000013.1"/>
</dbReference>
<organism evidence="10 11">
    <name type="scientific">Pontibacillus salicampi</name>
    <dbReference type="NCBI Taxonomy" id="1449801"/>
    <lineage>
        <taxon>Bacteria</taxon>
        <taxon>Bacillati</taxon>
        <taxon>Bacillota</taxon>
        <taxon>Bacilli</taxon>
        <taxon>Bacillales</taxon>
        <taxon>Bacillaceae</taxon>
        <taxon>Pontibacillus</taxon>
    </lineage>
</organism>
<evidence type="ECO:0000313" key="10">
    <source>
        <dbReference type="EMBL" id="MFC0525229.1"/>
    </source>
</evidence>
<keyword evidence="11" id="KW-1185">Reference proteome</keyword>
<dbReference type="SMART" id="SM00283">
    <property type="entry name" value="MA"/>
    <property type="match status" value="1"/>
</dbReference>
<evidence type="ECO:0000256" key="4">
    <source>
        <dbReference type="ARBA" id="ARBA00023224"/>
    </source>
</evidence>
<feature type="transmembrane region" description="Helical" evidence="7">
    <location>
        <begin position="12"/>
        <end position="36"/>
    </location>
</feature>
<keyword evidence="7" id="KW-1133">Transmembrane helix</keyword>
<evidence type="ECO:0000256" key="7">
    <source>
        <dbReference type="SAM" id="Phobius"/>
    </source>
</evidence>
<dbReference type="PROSITE" id="PS50885">
    <property type="entry name" value="HAMP"/>
    <property type="match status" value="1"/>
</dbReference>
<dbReference type="PANTHER" id="PTHR32089">
    <property type="entry name" value="METHYL-ACCEPTING CHEMOTAXIS PROTEIN MCPB"/>
    <property type="match status" value="1"/>
</dbReference>
<evidence type="ECO:0000313" key="11">
    <source>
        <dbReference type="Proteomes" id="UP001589836"/>
    </source>
</evidence>
<keyword evidence="3 7" id="KW-0472">Membrane</keyword>
<dbReference type="PANTHER" id="PTHR32089:SF112">
    <property type="entry name" value="LYSOZYME-LIKE PROTEIN-RELATED"/>
    <property type="match status" value="1"/>
</dbReference>
<comment type="similarity">
    <text evidence="5">Belongs to the methyl-accepting chemotaxis (MCP) protein family.</text>
</comment>
<feature type="domain" description="Methyl-accepting transducer" evidence="8">
    <location>
        <begin position="143"/>
        <end position="379"/>
    </location>
</feature>
<evidence type="ECO:0000256" key="6">
    <source>
        <dbReference type="PROSITE-ProRule" id="PRU00284"/>
    </source>
</evidence>
<dbReference type="InterPro" id="IPR003660">
    <property type="entry name" value="HAMP_dom"/>
</dbReference>
<name>A0ABV6LSB7_9BACI</name>
<keyword evidence="7" id="KW-0812">Transmembrane</keyword>
<proteinExistence type="inferred from homology"/>
<dbReference type="PROSITE" id="PS50111">
    <property type="entry name" value="CHEMOTAXIS_TRANSDUC_2"/>
    <property type="match status" value="1"/>
</dbReference>
<dbReference type="Gene3D" id="6.10.340.10">
    <property type="match status" value="1"/>
</dbReference>
<evidence type="ECO:0000256" key="1">
    <source>
        <dbReference type="ARBA" id="ARBA00004236"/>
    </source>
</evidence>
<dbReference type="InterPro" id="IPR004089">
    <property type="entry name" value="MCPsignal_dom"/>
</dbReference>
<feature type="transmembrane region" description="Helical" evidence="7">
    <location>
        <begin position="48"/>
        <end position="69"/>
    </location>
</feature>
<dbReference type="SUPFAM" id="SSF58104">
    <property type="entry name" value="Methyl-accepting chemotaxis protein (MCP) signaling domain"/>
    <property type="match status" value="1"/>
</dbReference>
<dbReference type="Proteomes" id="UP001589836">
    <property type="component" value="Unassembled WGS sequence"/>
</dbReference>
<dbReference type="EMBL" id="JBHLTP010000013">
    <property type="protein sequence ID" value="MFC0525229.1"/>
    <property type="molecule type" value="Genomic_DNA"/>
</dbReference>
<feature type="domain" description="HAMP" evidence="9">
    <location>
        <begin position="71"/>
        <end position="124"/>
    </location>
</feature>
<protein>
    <submittedName>
        <fullName evidence="10">Methyl-accepting chemotaxis protein</fullName>
    </submittedName>
</protein>
<evidence type="ECO:0000259" key="9">
    <source>
        <dbReference type="PROSITE" id="PS50885"/>
    </source>
</evidence>
<evidence type="ECO:0000256" key="5">
    <source>
        <dbReference type="ARBA" id="ARBA00029447"/>
    </source>
</evidence>
<evidence type="ECO:0000256" key="3">
    <source>
        <dbReference type="ARBA" id="ARBA00023136"/>
    </source>
</evidence>
<evidence type="ECO:0000259" key="8">
    <source>
        <dbReference type="PROSITE" id="PS50111"/>
    </source>
</evidence>
<sequence>MKRKYGFSLRIKLVVFISVLAVITYSTSALFIYVFHDWIRQYIGVGQGVFTFITFTLGILWSGILAYIASGFITKPLHQLETAATLAADGDINHSVTVSKSDDEIRSLGTAFESMLSNLREMVHNIEHNFDHTNQSVAKMKQAADEASSQAIIIKETIGEISQGAESSSIAIQHTAESVEESTQLATEVQDKAQASHVTSKEMLTTLEDSKKVIHSLVSGIQSIAREQEDSLEAVERLETNARKVEDIISVVGDIAEQTNLLALNASIEAARAGDQGRGFAVVAEEVRKLADESATSVQGISDLIRNMQTDVTHVVKQMKEQVASGRSEASKGEETNEAITTMSQSIHTMAASITDITELVDKQLQLLQKTSSQSQEVAAIAEQTSAGTEQVNATVHQQADLIKEMDEVAEMLSEQANQLKEHIHRFSLTN</sequence>
<keyword evidence="2" id="KW-1003">Cell membrane</keyword>
<dbReference type="Pfam" id="PF00672">
    <property type="entry name" value="HAMP"/>
    <property type="match status" value="1"/>
</dbReference>
<gene>
    <name evidence="10" type="ORF">ACFFGV_16730</name>
</gene>
<dbReference type="CDD" id="cd06225">
    <property type="entry name" value="HAMP"/>
    <property type="match status" value="1"/>
</dbReference>
<comment type="caution">
    <text evidence="10">The sequence shown here is derived from an EMBL/GenBank/DDBJ whole genome shotgun (WGS) entry which is preliminary data.</text>
</comment>
<dbReference type="Gene3D" id="1.10.287.950">
    <property type="entry name" value="Methyl-accepting chemotaxis protein"/>
    <property type="match status" value="1"/>
</dbReference>
<dbReference type="SMART" id="SM00304">
    <property type="entry name" value="HAMP"/>
    <property type="match status" value="1"/>
</dbReference>